<sequence length="128" mass="14259">MKRLFRLTSLAAHGGGPRPAAHRYLVFRPAGWPQLCRWHAQAAQRRQNDHLRGLRHGHQAPRASLLFYTNGETVWNRKHQPMPNGRKLMGSGSSTQSALIVPDPGSGNVFYIFTVAPRARPMACATPL</sequence>
<evidence type="ECO:0000313" key="2">
    <source>
        <dbReference type="Proteomes" id="UP001596513"/>
    </source>
</evidence>
<dbReference type="EMBL" id="JBHTEK010000001">
    <property type="protein sequence ID" value="MFC7667853.1"/>
    <property type="molecule type" value="Genomic_DNA"/>
</dbReference>
<protein>
    <submittedName>
        <fullName evidence="1">Uncharacterized protein</fullName>
    </submittedName>
</protein>
<accession>A0ABW2U312</accession>
<comment type="caution">
    <text evidence="1">The sequence shown here is derived from an EMBL/GenBank/DDBJ whole genome shotgun (WGS) entry which is preliminary data.</text>
</comment>
<name>A0ABW2U312_9BACT</name>
<reference evidence="2" key="1">
    <citation type="journal article" date="2019" name="Int. J. Syst. Evol. Microbiol.">
        <title>The Global Catalogue of Microorganisms (GCM) 10K type strain sequencing project: providing services to taxonomists for standard genome sequencing and annotation.</title>
        <authorList>
            <consortium name="The Broad Institute Genomics Platform"/>
            <consortium name="The Broad Institute Genome Sequencing Center for Infectious Disease"/>
            <person name="Wu L."/>
            <person name="Ma J."/>
        </authorList>
    </citation>
    <scope>NUCLEOTIDE SEQUENCE [LARGE SCALE GENOMIC DNA]</scope>
    <source>
        <strain evidence="2">JCM 19635</strain>
    </source>
</reference>
<dbReference type="Proteomes" id="UP001596513">
    <property type="component" value="Unassembled WGS sequence"/>
</dbReference>
<dbReference type="RefSeq" id="WP_380202713.1">
    <property type="nucleotide sequence ID" value="NZ_JBHTEK010000001.1"/>
</dbReference>
<gene>
    <name evidence="1" type="ORF">ACFQT0_10980</name>
</gene>
<organism evidence="1 2">
    <name type="scientific">Hymenobacter humi</name>
    <dbReference type="NCBI Taxonomy" id="1411620"/>
    <lineage>
        <taxon>Bacteria</taxon>
        <taxon>Pseudomonadati</taxon>
        <taxon>Bacteroidota</taxon>
        <taxon>Cytophagia</taxon>
        <taxon>Cytophagales</taxon>
        <taxon>Hymenobacteraceae</taxon>
        <taxon>Hymenobacter</taxon>
    </lineage>
</organism>
<evidence type="ECO:0000313" key="1">
    <source>
        <dbReference type="EMBL" id="MFC7667853.1"/>
    </source>
</evidence>
<proteinExistence type="predicted"/>
<keyword evidence="2" id="KW-1185">Reference proteome</keyword>